<dbReference type="Proteomes" id="UP000585226">
    <property type="component" value="Unassembled WGS sequence"/>
</dbReference>
<gene>
    <name evidence="2" type="ORF">HX893_10680</name>
</gene>
<reference evidence="2 3" key="1">
    <citation type="submission" date="2020-04" db="EMBL/GenBank/DDBJ databases">
        <title>Molecular characterization of pseudomonads from Agaricus bisporus reveal novel blotch 2 pathogens in Western Europe.</title>
        <authorList>
            <person name="Taparia T."/>
            <person name="Krijger M."/>
            <person name="Haynes E."/>
            <person name="Elpinstone J.G."/>
            <person name="Noble R."/>
            <person name="Van Der Wolf J."/>
        </authorList>
    </citation>
    <scope>NUCLEOTIDE SEQUENCE [LARGE SCALE GENOMIC DNA]</scope>
    <source>
        <strain evidence="2 3">P8021</strain>
    </source>
</reference>
<organism evidence="2 3">
    <name type="scientific">Pseudomonas reactans</name>
    <dbReference type="NCBI Taxonomy" id="117680"/>
    <lineage>
        <taxon>Bacteria</taxon>
        <taxon>Pseudomonadati</taxon>
        <taxon>Pseudomonadota</taxon>
        <taxon>Gammaproteobacteria</taxon>
        <taxon>Pseudomonadales</taxon>
        <taxon>Pseudomonadaceae</taxon>
        <taxon>Pseudomonas</taxon>
    </lineage>
</organism>
<dbReference type="Pfam" id="PF06551">
    <property type="entry name" value="DUF1120"/>
    <property type="match status" value="1"/>
</dbReference>
<sequence length="212" mass="21880">MNRTAPAILATLLAFGTPAAFAASSTDLNVAGSITPSACTPTLGPAGVIDFGKIPAKDLVADIETSLPATTLQLRVSCAAPTLFALRGKDNRAGTAHKDDGYGYGLGLNNGDEKVGTYLLTVRNPVSDSARVIPLISTNNGELWLGFPQGVWLTGHTLAAFGNEDSGVTAPVALTTVTADLFVETRIAPANGLTLDREVPLDGSATLELLYL</sequence>
<keyword evidence="1" id="KW-0732">Signal</keyword>
<name>A0A7Y8KHX0_9PSED</name>
<feature type="chain" id="PRO_5030831005" evidence="1">
    <location>
        <begin position="23"/>
        <end position="212"/>
    </location>
</feature>
<accession>A0A7Y8KHX0</accession>
<dbReference type="AlphaFoldDB" id="A0A7Y8KHX0"/>
<evidence type="ECO:0000256" key="1">
    <source>
        <dbReference type="SAM" id="SignalP"/>
    </source>
</evidence>
<comment type="caution">
    <text evidence="2">The sequence shown here is derived from an EMBL/GenBank/DDBJ whole genome shotgun (WGS) entry which is preliminary data.</text>
</comment>
<dbReference type="EMBL" id="JACASD010000023">
    <property type="protein sequence ID" value="NWE88600.1"/>
    <property type="molecule type" value="Genomic_DNA"/>
</dbReference>
<dbReference type="InterPro" id="IPR010546">
    <property type="entry name" value="DUF1120"/>
</dbReference>
<protein>
    <submittedName>
        <fullName evidence="2">DUF1120 domain-containing protein</fullName>
    </submittedName>
</protein>
<dbReference type="RefSeq" id="WP_177111088.1">
    <property type="nucleotide sequence ID" value="NZ_JACASD010000023.1"/>
</dbReference>
<evidence type="ECO:0000313" key="2">
    <source>
        <dbReference type="EMBL" id="NWE88600.1"/>
    </source>
</evidence>
<evidence type="ECO:0000313" key="3">
    <source>
        <dbReference type="Proteomes" id="UP000585226"/>
    </source>
</evidence>
<proteinExistence type="predicted"/>
<feature type="signal peptide" evidence="1">
    <location>
        <begin position="1"/>
        <end position="22"/>
    </location>
</feature>